<proteinExistence type="predicted"/>
<organism evidence="2 3">
    <name type="scientific">Stieleria bergensis</name>
    <dbReference type="NCBI Taxonomy" id="2528025"/>
    <lineage>
        <taxon>Bacteria</taxon>
        <taxon>Pseudomonadati</taxon>
        <taxon>Planctomycetota</taxon>
        <taxon>Planctomycetia</taxon>
        <taxon>Pirellulales</taxon>
        <taxon>Pirellulaceae</taxon>
        <taxon>Stieleria</taxon>
    </lineage>
</organism>
<feature type="region of interest" description="Disordered" evidence="1">
    <location>
        <begin position="64"/>
        <end position="157"/>
    </location>
</feature>
<evidence type="ECO:0000313" key="3">
    <source>
        <dbReference type="Proteomes" id="UP000315003"/>
    </source>
</evidence>
<evidence type="ECO:0000313" key="2">
    <source>
        <dbReference type="EMBL" id="QDT60759.1"/>
    </source>
</evidence>
<evidence type="ECO:0000256" key="1">
    <source>
        <dbReference type="SAM" id="MobiDB-lite"/>
    </source>
</evidence>
<dbReference type="Proteomes" id="UP000315003">
    <property type="component" value="Chromosome"/>
</dbReference>
<keyword evidence="3" id="KW-1185">Reference proteome</keyword>
<protein>
    <submittedName>
        <fullName evidence="2">Uncharacterized protein</fullName>
    </submittedName>
</protein>
<dbReference type="AlphaFoldDB" id="A0A517SX91"/>
<reference evidence="2 3" key="1">
    <citation type="submission" date="2019-02" db="EMBL/GenBank/DDBJ databases">
        <title>Deep-cultivation of Planctomycetes and their phenomic and genomic characterization uncovers novel biology.</title>
        <authorList>
            <person name="Wiegand S."/>
            <person name="Jogler M."/>
            <person name="Boedeker C."/>
            <person name="Pinto D."/>
            <person name="Vollmers J."/>
            <person name="Rivas-Marin E."/>
            <person name="Kohn T."/>
            <person name="Peeters S.H."/>
            <person name="Heuer A."/>
            <person name="Rast P."/>
            <person name="Oberbeckmann S."/>
            <person name="Bunk B."/>
            <person name="Jeske O."/>
            <person name="Meyerdierks A."/>
            <person name="Storesund J.E."/>
            <person name="Kallscheuer N."/>
            <person name="Luecker S."/>
            <person name="Lage O.M."/>
            <person name="Pohl T."/>
            <person name="Merkel B.J."/>
            <person name="Hornburger P."/>
            <person name="Mueller R.-W."/>
            <person name="Bruemmer F."/>
            <person name="Labrenz M."/>
            <person name="Spormann A.M."/>
            <person name="Op den Camp H."/>
            <person name="Overmann J."/>
            <person name="Amann R."/>
            <person name="Jetten M.S.M."/>
            <person name="Mascher T."/>
            <person name="Medema M.H."/>
            <person name="Devos D.P."/>
            <person name="Kaster A.-K."/>
            <person name="Ovreas L."/>
            <person name="Rohde M."/>
            <person name="Galperin M.Y."/>
            <person name="Jogler C."/>
        </authorList>
    </citation>
    <scope>NUCLEOTIDE SEQUENCE [LARGE SCALE GENOMIC DNA]</scope>
    <source>
        <strain evidence="2 3">SV_7m_r</strain>
    </source>
</reference>
<gene>
    <name evidence="2" type="ORF">SV7mr_32850</name>
</gene>
<name>A0A517SX91_9BACT</name>
<dbReference type="EMBL" id="CP036272">
    <property type="protein sequence ID" value="QDT60759.1"/>
    <property type="molecule type" value="Genomic_DNA"/>
</dbReference>
<accession>A0A517SX91</accession>
<sequence>MGRSHQRPRSGFWTSTFRRRRLQGRKGLKIGSAAQTQSGLQSSLKIKSFLLVLTSRDIRIERKRPGKTAENALMQPFPKVDTACGRPNCPSTTLSNDNRTKNKTSMSDNQSRLPSDWKIWSADGRQESELPSQDSTRCLAPEKTCESPAASADQTSRLDRELDQLTGTGPKQTRSIPLRVLVPLLMDAFEHNRTWLQDFADDIVSLDADLHEVLLAYQSIINQDRDMAA</sequence>
<feature type="compositionally biased region" description="Polar residues" evidence="1">
    <location>
        <begin position="89"/>
        <end position="113"/>
    </location>
</feature>